<dbReference type="InterPro" id="IPR014729">
    <property type="entry name" value="Rossmann-like_a/b/a_fold"/>
</dbReference>
<dbReference type="CDD" id="cd00293">
    <property type="entry name" value="USP-like"/>
    <property type="match status" value="1"/>
</dbReference>
<keyword evidence="3" id="KW-1185">Reference proteome</keyword>
<evidence type="ECO:0000259" key="1">
    <source>
        <dbReference type="Pfam" id="PF00582"/>
    </source>
</evidence>
<gene>
    <name evidence="2" type="ORF">KDW96_00965</name>
</gene>
<reference evidence="2" key="1">
    <citation type="submission" date="2021-04" db="EMBL/GenBank/DDBJ databases">
        <title>Oceanospirillales bacteria with DddD are important DMSP degraders in coastal seawater.</title>
        <authorList>
            <person name="Liu J."/>
        </authorList>
    </citation>
    <scope>NUCLEOTIDE SEQUENCE</scope>
    <source>
        <strain evidence="2">D13-4</strain>
    </source>
</reference>
<dbReference type="Pfam" id="PF00582">
    <property type="entry name" value="Usp"/>
    <property type="match status" value="1"/>
</dbReference>
<dbReference type="RefSeq" id="WP_255838534.1">
    <property type="nucleotide sequence ID" value="NZ_CP073346.1"/>
</dbReference>
<evidence type="ECO:0000313" key="2">
    <source>
        <dbReference type="EMBL" id="UTW07940.1"/>
    </source>
</evidence>
<feature type="domain" description="UspA" evidence="1">
    <location>
        <begin position="1"/>
        <end position="138"/>
    </location>
</feature>
<dbReference type="EMBL" id="CP073346">
    <property type="protein sequence ID" value="UTW07940.1"/>
    <property type="molecule type" value="Genomic_DNA"/>
</dbReference>
<dbReference type="InterPro" id="IPR006016">
    <property type="entry name" value="UspA"/>
</dbReference>
<accession>A0ABY5H9I6</accession>
<proteinExistence type="predicted"/>
<dbReference type="Gene3D" id="3.40.50.620">
    <property type="entry name" value="HUPs"/>
    <property type="match status" value="1"/>
</dbReference>
<dbReference type="SUPFAM" id="SSF52402">
    <property type="entry name" value="Adenine nucleotide alpha hydrolases-like"/>
    <property type="match status" value="1"/>
</dbReference>
<name>A0ABY5H9I6_9PSED</name>
<dbReference type="Proteomes" id="UP001059672">
    <property type="component" value="Chromosome"/>
</dbReference>
<sequence>MYRQIMIPVDLDHIDRLEKALKTGADLAKLYAAPVCYVGVSGNTPSAVAHNPSEFTAKLQAFGEAQAQKYGLSSISTASYISHDPAVDLDKTLLKAAKACGADLVVMASHVPGLAEHLFASNAGYFASYSEASVLVVR</sequence>
<organism evidence="2 3">
    <name type="scientific">Pseudomonas benzenivorans</name>
    <dbReference type="NCBI Taxonomy" id="556533"/>
    <lineage>
        <taxon>Bacteria</taxon>
        <taxon>Pseudomonadati</taxon>
        <taxon>Pseudomonadota</taxon>
        <taxon>Gammaproteobacteria</taxon>
        <taxon>Pseudomonadales</taxon>
        <taxon>Pseudomonadaceae</taxon>
        <taxon>Pseudomonas</taxon>
    </lineage>
</organism>
<evidence type="ECO:0000313" key="3">
    <source>
        <dbReference type="Proteomes" id="UP001059672"/>
    </source>
</evidence>
<protein>
    <submittedName>
        <fullName evidence="2">Universal stress protein</fullName>
    </submittedName>
</protein>